<keyword evidence="2" id="KW-1185">Reference proteome</keyword>
<reference evidence="2" key="1">
    <citation type="journal article" date="2023" name="Nat. Plants">
        <title>Single-cell RNA sequencing provides a high-resolution roadmap for understanding the multicellular compartmentation of specialized metabolism.</title>
        <authorList>
            <person name="Sun S."/>
            <person name="Shen X."/>
            <person name="Li Y."/>
            <person name="Li Y."/>
            <person name="Wang S."/>
            <person name="Li R."/>
            <person name="Zhang H."/>
            <person name="Shen G."/>
            <person name="Guo B."/>
            <person name="Wei J."/>
            <person name="Xu J."/>
            <person name="St-Pierre B."/>
            <person name="Chen S."/>
            <person name="Sun C."/>
        </authorList>
    </citation>
    <scope>NUCLEOTIDE SEQUENCE [LARGE SCALE GENOMIC DNA]</scope>
</reference>
<evidence type="ECO:0000313" key="2">
    <source>
        <dbReference type="Proteomes" id="UP001060085"/>
    </source>
</evidence>
<protein>
    <submittedName>
        <fullName evidence="1">Uncharacterized protein</fullName>
    </submittedName>
</protein>
<proteinExistence type="predicted"/>
<accession>A0ACC0CBZ7</accession>
<name>A0ACC0CBZ7_CATRO</name>
<organism evidence="1 2">
    <name type="scientific">Catharanthus roseus</name>
    <name type="common">Madagascar periwinkle</name>
    <name type="synonym">Vinca rosea</name>
    <dbReference type="NCBI Taxonomy" id="4058"/>
    <lineage>
        <taxon>Eukaryota</taxon>
        <taxon>Viridiplantae</taxon>
        <taxon>Streptophyta</taxon>
        <taxon>Embryophyta</taxon>
        <taxon>Tracheophyta</taxon>
        <taxon>Spermatophyta</taxon>
        <taxon>Magnoliopsida</taxon>
        <taxon>eudicotyledons</taxon>
        <taxon>Gunneridae</taxon>
        <taxon>Pentapetalae</taxon>
        <taxon>asterids</taxon>
        <taxon>lamiids</taxon>
        <taxon>Gentianales</taxon>
        <taxon>Apocynaceae</taxon>
        <taxon>Rauvolfioideae</taxon>
        <taxon>Vinceae</taxon>
        <taxon>Catharanthinae</taxon>
        <taxon>Catharanthus</taxon>
    </lineage>
</organism>
<comment type="caution">
    <text evidence="1">The sequence shown here is derived from an EMBL/GenBank/DDBJ whole genome shotgun (WGS) entry which is preliminary data.</text>
</comment>
<sequence>MSIWWFNLQGLKVNLILIDYSMPGMTGYELLKKIKCEYWFSAGLSLGLGGLTLELLADGFRVPQPISSSVGPSNHQPTSSLPSPNTSTHSQLSRNIPPIVENNNALLLAEILEPRLRQRLRNPPLRFNDYVCNTMRSSLPLINSLLGDQVNG</sequence>
<gene>
    <name evidence="1" type="ORF">M9H77_03638</name>
</gene>
<dbReference type="EMBL" id="CM044701">
    <property type="protein sequence ID" value="KAI5682410.1"/>
    <property type="molecule type" value="Genomic_DNA"/>
</dbReference>
<dbReference type="Proteomes" id="UP001060085">
    <property type="component" value="Linkage Group LG01"/>
</dbReference>
<evidence type="ECO:0000313" key="1">
    <source>
        <dbReference type="EMBL" id="KAI5682410.1"/>
    </source>
</evidence>